<evidence type="ECO:0000313" key="3">
    <source>
        <dbReference type="Proteomes" id="UP000176260"/>
    </source>
</evidence>
<gene>
    <name evidence="2" type="ORF">A2Y67_02315</name>
</gene>
<accession>A0A1G1XRT5</accession>
<dbReference type="Proteomes" id="UP000176260">
    <property type="component" value="Unassembled WGS sequence"/>
</dbReference>
<protein>
    <submittedName>
        <fullName evidence="2">Uncharacterized protein</fullName>
    </submittedName>
</protein>
<comment type="caution">
    <text evidence="2">The sequence shown here is derived from an EMBL/GenBank/DDBJ whole genome shotgun (WGS) entry which is preliminary data.</text>
</comment>
<dbReference type="EMBL" id="MHIA01000010">
    <property type="protein sequence ID" value="OGY42654.1"/>
    <property type="molecule type" value="Genomic_DNA"/>
</dbReference>
<feature type="region of interest" description="Disordered" evidence="1">
    <location>
        <begin position="1"/>
        <end position="28"/>
    </location>
</feature>
<sequence>MGLTQKINSREKKMEKNEQMQKTPGQEVCQCGSPTETKHIQAGWGTTLIQVCTNPDCQCKKKNQEKAQSQKVGWGK</sequence>
<organism evidence="2 3">
    <name type="scientific">Candidatus Buchananbacteria bacterium RBG_13_39_9</name>
    <dbReference type="NCBI Taxonomy" id="1797531"/>
    <lineage>
        <taxon>Bacteria</taxon>
        <taxon>Candidatus Buchananiibacteriota</taxon>
    </lineage>
</organism>
<feature type="compositionally biased region" description="Basic and acidic residues" evidence="1">
    <location>
        <begin position="8"/>
        <end position="19"/>
    </location>
</feature>
<evidence type="ECO:0000256" key="1">
    <source>
        <dbReference type="SAM" id="MobiDB-lite"/>
    </source>
</evidence>
<proteinExistence type="predicted"/>
<reference evidence="2 3" key="1">
    <citation type="journal article" date="2016" name="Nat. Commun.">
        <title>Thousands of microbial genomes shed light on interconnected biogeochemical processes in an aquifer system.</title>
        <authorList>
            <person name="Anantharaman K."/>
            <person name="Brown C.T."/>
            <person name="Hug L.A."/>
            <person name="Sharon I."/>
            <person name="Castelle C.J."/>
            <person name="Probst A.J."/>
            <person name="Thomas B.C."/>
            <person name="Singh A."/>
            <person name="Wilkins M.J."/>
            <person name="Karaoz U."/>
            <person name="Brodie E.L."/>
            <person name="Williams K.H."/>
            <person name="Hubbard S.S."/>
            <person name="Banfield J.F."/>
        </authorList>
    </citation>
    <scope>NUCLEOTIDE SEQUENCE [LARGE SCALE GENOMIC DNA]</scope>
</reference>
<name>A0A1G1XRT5_9BACT</name>
<evidence type="ECO:0000313" key="2">
    <source>
        <dbReference type="EMBL" id="OGY42654.1"/>
    </source>
</evidence>
<dbReference type="AlphaFoldDB" id="A0A1G1XRT5"/>